<evidence type="ECO:0000313" key="1">
    <source>
        <dbReference type="EMBL" id="KAL2061671.1"/>
    </source>
</evidence>
<comment type="caution">
    <text evidence="1">The sequence shown here is derived from an EMBL/GenBank/DDBJ whole genome shotgun (WGS) entry which is preliminary data.</text>
</comment>
<gene>
    <name evidence="1" type="ORF">VTL71DRAFT_7048</name>
</gene>
<evidence type="ECO:0000313" key="2">
    <source>
        <dbReference type="Proteomes" id="UP001595075"/>
    </source>
</evidence>
<keyword evidence="2" id="KW-1185">Reference proteome</keyword>
<reference evidence="1 2" key="1">
    <citation type="journal article" date="2024" name="Commun. Biol.">
        <title>Comparative genomic analysis of thermophilic fungi reveals convergent evolutionary adaptations and gene losses.</title>
        <authorList>
            <person name="Steindorff A.S."/>
            <person name="Aguilar-Pontes M.V."/>
            <person name="Robinson A.J."/>
            <person name="Andreopoulos B."/>
            <person name="LaButti K."/>
            <person name="Kuo A."/>
            <person name="Mondo S."/>
            <person name="Riley R."/>
            <person name="Otillar R."/>
            <person name="Haridas S."/>
            <person name="Lipzen A."/>
            <person name="Grimwood J."/>
            <person name="Schmutz J."/>
            <person name="Clum A."/>
            <person name="Reid I.D."/>
            <person name="Moisan M.C."/>
            <person name="Butler G."/>
            <person name="Nguyen T.T.M."/>
            <person name="Dewar K."/>
            <person name="Conant G."/>
            <person name="Drula E."/>
            <person name="Henrissat B."/>
            <person name="Hansel C."/>
            <person name="Singer S."/>
            <person name="Hutchinson M.I."/>
            <person name="de Vries R.P."/>
            <person name="Natvig D.O."/>
            <person name="Powell A.J."/>
            <person name="Tsang A."/>
            <person name="Grigoriev I.V."/>
        </authorList>
    </citation>
    <scope>NUCLEOTIDE SEQUENCE [LARGE SCALE GENOMIC DNA]</scope>
    <source>
        <strain evidence="1 2">CBS 494.80</strain>
    </source>
</reference>
<protein>
    <submittedName>
        <fullName evidence="1">Uncharacterized protein</fullName>
    </submittedName>
</protein>
<organism evidence="1 2">
    <name type="scientific">Oculimacula yallundae</name>
    <dbReference type="NCBI Taxonomy" id="86028"/>
    <lineage>
        <taxon>Eukaryota</taxon>
        <taxon>Fungi</taxon>
        <taxon>Dikarya</taxon>
        <taxon>Ascomycota</taxon>
        <taxon>Pezizomycotina</taxon>
        <taxon>Leotiomycetes</taxon>
        <taxon>Helotiales</taxon>
        <taxon>Ploettnerulaceae</taxon>
        <taxon>Oculimacula</taxon>
    </lineage>
</organism>
<proteinExistence type="predicted"/>
<name>A0ABR4BWR6_9HELO</name>
<dbReference type="Proteomes" id="UP001595075">
    <property type="component" value="Unassembled WGS sequence"/>
</dbReference>
<accession>A0ABR4BWR6</accession>
<sequence length="89" mass="10191">MASIIKHVRIYWAKRIGSSVRSEDRISVALRKSWPKAKIGWLSPNSNTVIEYNATQPEVEYVLEAFEAIVDDGKPFFGFFFEYLECVGS</sequence>
<dbReference type="EMBL" id="JAZHXI010000018">
    <property type="protein sequence ID" value="KAL2061671.1"/>
    <property type="molecule type" value="Genomic_DNA"/>
</dbReference>